<dbReference type="RefSeq" id="WP_345540280.1">
    <property type="nucleotide sequence ID" value="NZ_BAABGJ010000076.1"/>
</dbReference>
<sequence length="438" mass="45974">MSLVTRCPACGTTFKVVRDQLRISDGWVRCGRCSEVFDATLELHEAGETPAPRQAEIPDDAAAEPPAPPQATQPSPPAQSSPPNGEEPALPDGSDAHQGEAEADFHDRERDTPLAGSPEVHAPAPSPAAVASSKPDPLSLAGILTYDPWPEASSAGAMTPHVPPYPSFPPFPSIDLGLPGASSIRRAASPGMDGPVQEAVEAEAPAADADVQLQKALRRARAKSAKVARAKAREEERAARQSAPVVLTAAEPDAEPTPESPQQLPHFAATSDESSGLWPRLTGQRTLLIVAVLAALLLVLQVLRQERDLILARQPSLRPVLAALCGLTGCQLSALRQIADITIDGASFAREKNGDTYRLSFTLRNGAAVPLAMPAIELSLLDTQERAVVRRVLAPAEFGAPAVLPPRAERAAALPIALGPEAAALPPVAGFHLLAFYP</sequence>
<accession>A0ABP8I6D7</accession>
<evidence type="ECO:0000313" key="3">
    <source>
        <dbReference type="EMBL" id="GAA4352285.1"/>
    </source>
</evidence>
<proteinExistence type="predicted"/>
<feature type="compositionally biased region" description="Basic and acidic residues" evidence="1">
    <location>
        <begin position="94"/>
        <end position="112"/>
    </location>
</feature>
<dbReference type="NCBIfam" id="TIGR02098">
    <property type="entry name" value="MJ0042_CXXC"/>
    <property type="match status" value="1"/>
</dbReference>
<keyword evidence="4" id="KW-1185">Reference proteome</keyword>
<dbReference type="InterPro" id="IPR021834">
    <property type="entry name" value="DUF3426"/>
</dbReference>
<dbReference type="EMBL" id="BAABGJ010000076">
    <property type="protein sequence ID" value="GAA4352285.1"/>
    <property type="molecule type" value="Genomic_DNA"/>
</dbReference>
<evidence type="ECO:0000259" key="2">
    <source>
        <dbReference type="Pfam" id="PF13719"/>
    </source>
</evidence>
<dbReference type="InterPro" id="IPR011723">
    <property type="entry name" value="Znf/thioredoxin_put"/>
</dbReference>
<reference evidence="4" key="1">
    <citation type="journal article" date="2019" name="Int. J. Syst. Evol. Microbiol.">
        <title>The Global Catalogue of Microorganisms (GCM) 10K type strain sequencing project: providing services to taxonomists for standard genome sequencing and annotation.</title>
        <authorList>
            <consortium name="The Broad Institute Genomics Platform"/>
            <consortium name="The Broad Institute Genome Sequencing Center for Infectious Disease"/>
            <person name="Wu L."/>
            <person name="Ma J."/>
        </authorList>
    </citation>
    <scope>NUCLEOTIDE SEQUENCE [LARGE SCALE GENOMIC DNA]</scope>
    <source>
        <strain evidence="4">JCM 17804</strain>
    </source>
</reference>
<feature type="domain" description="Zinc finger/thioredoxin putative" evidence="2">
    <location>
        <begin position="3"/>
        <end position="39"/>
    </location>
</feature>
<protein>
    <submittedName>
        <fullName evidence="3">DUF3426 domain-containing protein</fullName>
    </submittedName>
</protein>
<feature type="compositionally biased region" description="Pro residues" evidence="1">
    <location>
        <begin position="65"/>
        <end position="80"/>
    </location>
</feature>
<dbReference type="Pfam" id="PF11906">
    <property type="entry name" value="DUF3426"/>
    <property type="match status" value="1"/>
</dbReference>
<comment type="caution">
    <text evidence="3">The sequence shown here is derived from an EMBL/GenBank/DDBJ whole genome shotgun (WGS) entry which is preliminary data.</text>
</comment>
<evidence type="ECO:0000256" key="1">
    <source>
        <dbReference type="SAM" id="MobiDB-lite"/>
    </source>
</evidence>
<feature type="compositionally biased region" description="Low complexity" evidence="1">
    <location>
        <begin position="127"/>
        <end position="136"/>
    </location>
</feature>
<dbReference type="Proteomes" id="UP001500975">
    <property type="component" value="Unassembled WGS sequence"/>
</dbReference>
<feature type="region of interest" description="Disordered" evidence="1">
    <location>
        <begin position="250"/>
        <end position="270"/>
    </location>
</feature>
<name>A0ABP8I6D7_9BURK</name>
<gene>
    <name evidence="3" type="ORF">GCM10023165_41300</name>
</gene>
<dbReference type="Pfam" id="PF13719">
    <property type="entry name" value="Zn_ribbon_5"/>
    <property type="match status" value="1"/>
</dbReference>
<feature type="region of interest" description="Disordered" evidence="1">
    <location>
        <begin position="48"/>
        <end position="136"/>
    </location>
</feature>
<organism evidence="3 4">
    <name type="scientific">Variovorax defluvii</name>
    <dbReference type="NCBI Taxonomy" id="913761"/>
    <lineage>
        <taxon>Bacteria</taxon>
        <taxon>Pseudomonadati</taxon>
        <taxon>Pseudomonadota</taxon>
        <taxon>Betaproteobacteria</taxon>
        <taxon>Burkholderiales</taxon>
        <taxon>Comamonadaceae</taxon>
        <taxon>Variovorax</taxon>
    </lineage>
</organism>
<evidence type="ECO:0000313" key="4">
    <source>
        <dbReference type="Proteomes" id="UP001500975"/>
    </source>
</evidence>